<accession>F6DTY2</accession>
<dbReference type="EMBL" id="CP002780">
    <property type="protein sequence ID" value="AEG59000.1"/>
    <property type="molecule type" value="Genomic_DNA"/>
</dbReference>
<keyword evidence="4" id="KW-1185">Reference proteome</keyword>
<evidence type="ECO:0000313" key="3">
    <source>
        <dbReference type="EMBL" id="AEG59000.1"/>
    </source>
</evidence>
<dbReference type="CDD" id="cd00093">
    <property type="entry name" value="HTH_XRE"/>
    <property type="match status" value="1"/>
</dbReference>
<dbReference type="Proteomes" id="UP000009234">
    <property type="component" value="Chromosome"/>
</dbReference>
<dbReference type="Pfam" id="PF01381">
    <property type="entry name" value="HTH_3"/>
    <property type="match status" value="1"/>
</dbReference>
<evidence type="ECO:0000259" key="2">
    <source>
        <dbReference type="PROSITE" id="PS50943"/>
    </source>
</evidence>
<sequence length="174" mass="19710">MDIDSSLTTLKKDIGSRLTKFREAKNYSRNRLANESGVTQGFISLIELGKRLPKLEVLSKICSVLGITFEEFFSNKGKEELPINNNFNQLNSLAQKLTSDQLQLINSVMKEIVRVNKTTLWTNKTDIIELLDLLERKYATLTVAGRPITLEERVQLLKALNTTILPPEDEDGSR</sequence>
<dbReference type="PANTHER" id="PTHR46797">
    <property type="entry name" value="HTH-TYPE TRANSCRIPTIONAL REGULATOR"/>
    <property type="match status" value="1"/>
</dbReference>
<dbReference type="HOGENOM" id="CLU_113649_0_0_9"/>
<dbReference type="GO" id="GO:0003700">
    <property type="term" value="F:DNA-binding transcription factor activity"/>
    <property type="evidence" value="ECO:0007669"/>
    <property type="project" value="TreeGrafter"/>
</dbReference>
<dbReference type="GO" id="GO:0003677">
    <property type="term" value="F:DNA binding"/>
    <property type="evidence" value="ECO:0007669"/>
    <property type="project" value="UniProtKB-KW"/>
</dbReference>
<gene>
    <name evidence="3" type="ordered locus">Desru_0717</name>
</gene>
<dbReference type="Gene3D" id="1.10.260.40">
    <property type="entry name" value="lambda repressor-like DNA-binding domains"/>
    <property type="match status" value="1"/>
</dbReference>
<evidence type="ECO:0000256" key="1">
    <source>
        <dbReference type="ARBA" id="ARBA00023125"/>
    </source>
</evidence>
<dbReference type="RefSeq" id="WP_013840774.1">
    <property type="nucleotide sequence ID" value="NC_015589.1"/>
</dbReference>
<dbReference type="SMART" id="SM00530">
    <property type="entry name" value="HTH_XRE"/>
    <property type="match status" value="1"/>
</dbReference>
<feature type="domain" description="HTH cro/C1-type" evidence="2">
    <location>
        <begin position="18"/>
        <end position="72"/>
    </location>
</feature>
<dbReference type="InterPro" id="IPR010982">
    <property type="entry name" value="Lambda_DNA-bd_dom_sf"/>
</dbReference>
<dbReference type="KEGG" id="dru:Desru_0717"/>
<organism evidence="3 4">
    <name type="scientific">Desulforamulus ruminis (strain ATCC 23193 / DSM 2154 / NCIMB 8452 / DL)</name>
    <name type="common">Desulfotomaculum ruminis</name>
    <dbReference type="NCBI Taxonomy" id="696281"/>
    <lineage>
        <taxon>Bacteria</taxon>
        <taxon>Bacillati</taxon>
        <taxon>Bacillota</taxon>
        <taxon>Clostridia</taxon>
        <taxon>Eubacteriales</taxon>
        <taxon>Peptococcaceae</taxon>
        <taxon>Desulforamulus</taxon>
    </lineage>
</organism>
<evidence type="ECO:0000313" key="4">
    <source>
        <dbReference type="Proteomes" id="UP000009234"/>
    </source>
</evidence>
<dbReference type="OrthoDB" id="1684348at2"/>
<keyword evidence="1" id="KW-0238">DNA-binding</keyword>
<name>F6DTY2_DESRL</name>
<dbReference type="PANTHER" id="PTHR46797:SF1">
    <property type="entry name" value="METHYLPHOSPHONATE SYNTHASE"/>
    <property type="match status" value="1"/>
</dbReference>
<dbReference type="InterPro" id="IPR001387">
    <property type="entry name" value="Cro/C1-type_HTH"/>
</dbReference>
<dbReference type="PROSITE" id="PS50943">
    <property type="entry name" value="HTH_CROC1"/>
    <property type="match status" value="1"/>
</dbReference>
<reference evidence="3 4" key="2">
    <citation type="journal article" date="2012" name="Stand. Genomic Sci.">
        <title>Complete genome sequence of the sulfate-reducing firmicute Desulfotomaculum ruminis type strain (DL(T)).</title>
        <authorList>
            <person name="Spring S."/>
            <person name="Visser M."/>
            <person name="Lu M."/>
            <person name="Copeland A."/>
            <person name="Lapidus A."/>
            <person name="Lucas S."/>
            <person name="Cheng J.F."/>
            <person name="Han C."/>
            <person name="Tapia R."/>
            <person name="Goodwin L.A."/>
            <person name="Pitluck S."/>
            <person name="Ivanova N."/>
            <person name="Land M."/>
            <person name="Hauser L."/>
            <person name="Larimer F."/>
            <person name="Rohde M."/>
            <person name="Goker M."/>
            <person name="Detter J.C."/>
            <person name="Kyrpides N.C."/>
            <person name="Woyke T."/>
            <person name="Schaap P.J."/>
            <person name="Plugge C.M."/>
            <person name="Muyzer G."/>
            <person name="Kuever J."/>
            <person name="Pereira I.A."/>
            <person name="Parshina S.N."/>
            <person name="Bernier-Latmani R."/>
            <person name="Stams A.J."/>
            <person name="Klenk H.P."/>
        </authorList>
    </citation>
    <scope>NUCLEOTIDE SEQUENCE [LARGE SCALE GENOMIC DNA]</scope>
    <source>
        <strain evidence="4">ATCC 23193 / DSM 2154 / NCIB 8452 / DL</strain>
    </source>
</reference>
<dbReference type="eggNOG" id="COG1396">
    <property type="taxonomic scope" value="Bacteria"/>
</dbReference>
<proteinExistence type="predicted"/>
<protein>
    <submittedName>
        <fullName evidence="3">Helix-turn-helix domain protein</fullName>
    </submittedName>
</protein>
<reference evidence="4" key="1">
    <citation type="submission" date="2011-05" db="EMBL/GenBank/DDBJ databases">
        <title>Complete sequence of Desulfotomaculum ruminis DSM 2154.</title>
        <authorList>
            <person name="Lucas S."/>
            <person name="Copeland A."/>
            <person name="Lapidus A."/>
            <person name="Cheng J.-F."/>
            <person name="Goodwin L."/>
            <person name="Pitluck S."/>
            <person name="Lu M."/>
            <person name="Detter J.C."/>
            <person name="Han C."/>
            <person name="Tapia R."/>
            <person name="Land M."/>
            <person name="Hauser L."/>
            <person name="Kyrpides N."/>
            <person name="Ivanova N."/>
            <person name="Mikhailova N."/>
            <person name="Pagani I."/>
            <person name="Stams A.J.M."/>
            <person name="Plugge C.M."/>
            <person name="Muyzer G."/>
            <person name="Kuever J."/>
            <person name="Parshina S.N."/>
            <person name="Ivanova A.E."/>
            <person name="Nazina T.N."/>
            <person name="Brambilla E."/>
            <person name="Spring S."/>
            <person name="Klenk H.-P."/>
            <person name="Woyke T."/>
        </authorList>
    </citation>
    <scope>NUCLEOTIDE SEQUENCE [LARGE SCALE GENOMIC DNA]</scope>
    <source>
        <strain evidence="4">ATCC 23193 / DSM 2154 / NCIB 8452 / DL</strain>
    </source>
</reference>
<dbReference type="InterPro" id="IPR050807">
    <property type="entry name" value="TransReg_Diox_bact_type"/>
</dbReference>
<dbReference type="SUPFAM" id="SSF47413">
    <property type="entry name" value="lambda repressor-like DNA-binding domains"/>
    <property type="match status" value="1"/>
</dbReference>
<dbReference type="GO" id="GO:0005829">
    <property type="term" value="C:cytosol"/>
    <property type="evidence" value="ECO:0007669"/>
    <property type="project" value="TreeGrafter"/>
</dbReference>
<dbReference type="AlphaFoldDB" id="F6DTY2"/>